<evidence type="ECO:0000256" key="10">
    <source>
        <dbReference type="ARBA" id="ARBA00023136"/>
    </source>
</evidence>
<keyword evidence="6 12" id="KW-0812">Transmembrane</keyword>
<dbReference type="RefSeq" id="WP_354229314.1">
    <property type="nucleotide sequence ID" value="NZ_JBEPSN010000005.1"/>
</dbReference>
<dbReference type="InterPro" id="IPR050428">
    <property type="entry name" value="TCS_sensor_his_kinase"/>
</dbReference>
<comment type="caution">
    <text evidence="15">The sequence shown here is derived from an EMBL/GenBank/DDBJ whole genome shotgun (WGS) entry which is preliminary data.</text>
</comment>
<reference evidence="15 16" key="1">
    <citation type="submission" date="2024-06" db="EMBL/GenBank/DDBJ databases">
        <title>Sorghum-associated microbial communities from plants grown in Nebraska, USA.</title>
        <authorList>
            <person name="Schachtman D."/>
        </authorList>
    </citation>
    <scope>NUCLEOTIDE SEQUENCE [LARGE SCALE GENOMIC DNA]</scope>
    <source>
        <strain evidence="15 16">3552</strain>
    </source>
</reference>
<organism evidence="15 16">
    <name type="scientific">Arthrobacter bambusae</name>
    <dbReference type="NCBI Taxonomy" id="1338426"/>
    <lineage>
        <taxon>Bacteria</taxon>
        <taxon>Bacillati</taxon>
        <taxon>Actinomycetota</taxon>
        <taxon>Actinomycetes</taxon>
        <taxon>Micrococcales</taxon>
        <taxon>Micrococcaceae</taxon>
        <taxon>Arthrobacter</taxon>
    </lineage>
</organism>
<evidence type="ECO:0000256" key="11">
    <source>
        <dbReference type="SAM" id="MobiDB-lite"/>
    </source>
</evidence>
<evidence type="ECO:0000256" key="7">
    <source>
        <dbReference type="ARBA" id="ARBA00022777"/>
    </source>
</evidence>
<accession>A0ABV2P6P8</accession>
<keyword evidence="7 15" id="KW-0418">Kinase</keyword>
<evidence type="ECO:0000313" key="15">
    <source>
        <dbReference type="EMBL" id="MET4540347.1"/>
    </source>
</evidence>
<evidence type="ECO:0000256" key="2">
    <source>
        <dbReference type="ARBA" id="ARBA00004236"/>
    </source>
</evidence>
<dbReference type="CDD" id="cd06225">
    <property type="entry name" value="HAMP"/>
    <property type="match status" value="1"/>
</dbReference>
<keyword evidence="4" id="KW-0597">Phosphoprotein</keyword>
<sequence length="528" mass="56890">MTMTDTTANTAPLPAVPERHPRTGNPGPRSGSKVPARWRIAGWILLTTALTLLAVMLTMRSLLLNGTQTQAHQDITQELQEFRAFAAEGVDPTTAKPFTSIEKMLEIFLSRQSAAQGEVIVGTVGQRILYTPTGALSSQANGHDLPRDQALMDSIRTGDASSGIAHTSEGEMHWVRLPVVSGNETGHLIVGIYMAPREAQVAGTVLTIFFVSLGGLAVTAGIAWLVAGQILSPVREVRRVAEDISESDLTARVPVRGSDDISALAVTFNTMLDRIESAYRTQRAFVDDASHELRTPITVIRGHLELMEDNEADRARTLALVDDELARMGRIVSDLLLLAKVDRPGFAQPRRTDAATLLLDIEAKAQVLGPRGWPILEIAEGSISVDTQRMTQAVLQLATNACQYSPEESTVSLGSRFEGEGGARQFTIWVSDQGRGVEEEEAARIFGRFHRGQAAQDTERARPGAGLGLAIVRSIAEAHQGSAWVRSTQGSGATFGITVPSPIYDDDGDAGPGGNVTERLDEVKEHQQ</sequence>
<feature type="compositionally biased region" description="Basic and acidic residues" evidence="11">
    <location>
        <begin position="518"/>
        <end position="528"/>
    </location>
</feature>
<evidence type="ECO:0000259" key="14">
    <source>
        <dbReference type="PROSITE" id="PS50885"/>
    </source>
</evidence>
<feature type="domain" description="Histidine kinase" evidence="13">
    <location>
        <begin position="288"/>
        <end position="503"/>
    </location>
</feature>
<evidence type="ECO:0000256" key="5">
    <source>
        <dbReference type="ARBA" id="ARBA00022679"/>
    </source>
</evidence>
<dbReference type="GO" id="GO:0004673">
    <property type="term" value="F:protein histidine kinase activity"/>
    <property type="evidence" value="ECO:0007669"/>
    <property type="project" value="UniProtKB-EC"/>
</dbReference>
<dbReference type="EC" id="2.7.13.3" evidence="3"/>
<dbReference type="Proteomes" id="UP001549307">
    <property type="component" value="Unassembled WGS sequence"/>
</dbReference>
<dbReference type="Pfam" id="PF00512">
    <property type="entry name" value="HisKA"/>
    <property type="match status" value="1"/>
</dbReference>
<evidence type="ECO:0000256" key="12">
    <source>
        <dbReference type="SAM" id="Phobius"/>
    </source>
</evidence>
<dbReference type="Pfam" id="PF00672">
    <property type="entry name" value="HAMP"/>
    <property type="match status" value="1"/>
</dbReference>
<dbReference type="InterPro" id="IPR003660">
    <property type="entry name" value="HAMP_dom"/>
</dbReference>
<feature type="region of interest" description="Disordered" evidence="11">
    <location>
        <begin position="1"/>
        <end position="33"/>
    </location>
</feature>
<dbReference type="PRINTS" id="PR00344">
    <property type="entry name" value="BCTRLSENSOR"/>
</dbReference>
<protein>
    <recommendedName>
        <fullName evidence="3">histidine kinase</fullName>
        <ecNumber evidence="3">2.7.13.3</ecNumber>
    </recommendedName>
</protein>
<dbReference type="PROSITE" id="PS50885">
    <property type="entry name" value="HAMP"/>
    <property type="match status" value="1"/>
</dbReference>
<keyword evidence="10 12" id="KW-0472">Membrane</keyword>
<comment type="subcellular location">
    <subcellularLocation>
        <location evidence="2">Cell membrane</location>
    </subcellularLocation>
</comment>
<dbReference type="SUPFAM" id="SSF158472">
    <property type="entry name" value="HAMP domain-like"/>
    <property type="match status" value="1"/>
</dbReference>
<keyword evidence="8 12" id="KW-1133">Transmembrane helix</keyword>
<feature type="transmembrane region" description="Helical" evidence="12">
    <location>
        <begin position="40"/>
        <end position="59"/>
    </location>
</feature>
<dbReference type="PANTHER" id="PTHR45436">
    <property type="entry name" value="SENSOR HISTIDINE KINASE YKOH"/>
    <property type="match status" value="1"/>
</dbReference>
<dbReference type="EMBL" id="JBEPSN010000005">
    <property type="protein sequence ID" value="MET4540347.1"/>
    <property type="molecule type" value="Genomic_DNA"/>
</dbReference>
<feature type="compositionally biased region" description="Polar residues" evidence="11">
    <location>
        <begin position="1"/>
        <end position="10"/>
    </location>
</feature>
<feature type="region of interest" description="Disordered" evidence="11">
    <location>
        <begin position="501"/>
        <end position="528"/>
    </location>
</feature>
<dbReference type="InterPro" id="IPR005467">
    <property type="entry name" value="His_kinase_dom"/>
</dbReference>
<dbReference type="InterPro" id="IPR003661">
    <property type="entry name" value="HisK_dim/P_dom"/>
</dbReference>
<dbReference type="InterPro" id="IPR004358">
    <property type="entry name" value="Sig_transdc_His_kin-like_C"/>
</dbReference>
<comment type="catalytic activity">
    <reaction evidence="1">
        <text>ATP + protein L-histidine = ADP + protein N-phospho-L-histidine.</text>
        <dbReference type="EC" id="2.7.13.3"/>
    </reaction>
</comment>
<dbReference type="SUPFAM" id="SSF47384">
    <property type="entry name" value="Homodimeric domain of signal transducing histidine kinase"/>
    <property type="match status" value="1"/>
</dbReference>
<dbReference type="PANTHER" id="PTHR45436:SF5">
    <property type="entry name" value="SENSOR HISTIDINE KINASE TRCS"/>
    <property type="match status" value="1"/>
</dbReference>
<dbReference type="InterPro" id="IPR036097">
    <property type="entry name" value="HisK_dim/P_sf"/>
</dbReference>
<keyword evidence="5 15" id="KW-0808">Transferase</keyword>
<evidence type="ECO:0000256" key="1">
    <source>
        <dbReference type="ARBA" id="ARBA00000085"/>
    </source>
</evidence>
<dbReference type="SUPFAM" id="SSF55874">
    <property type="entry name" value="ATPase domain of HSP90 chaperone/DNA topoisomerase II/histidine kinase"/>
    <property type="match status" value="1"/>
</dbReference>
<dbReference type="SMART" id="SM00304">
    <property type="entry name" value="HAMP"/>
    <property type="match status" value="1"/>
</dbReference>
<dbReference type="PROSITE" id="PS50109">
    <property type="entry name" value="HIS_KIN"/>
    <property type="match status" value="1"/>
</dbReference>
<dbReference type="InterPro" id="IPR003594">
    <property type="entry name" value="HATPase_dom"/>
</dbReference>
<keyword evidence="9" id="KW-0902">Two-component regulatory system</keyword>
<evidence type="ECO:0000259" key="13">
    <source>
        <dbReference type="PROSITE" id="PS50109"/>
    </source>
</evidence>
<name>A0ABV2P6P8_9MICC</name>
<evidence type="ECO:0000256" key="8">
    <source>
        <dbReference type="ARBA" id="ARBA00022989"/>
    </source>
</evidence>
<dbReference type="Gene3D" id="3.30.565.10">
    <property type="entry name" value="Histidine kinase-like ATPase, C-terminal domain"/>
    <property type="match status" value="1"/>
</dbReference>
<proteinExistence type="predicted"/>
<dbReference type="InterPro" id="IPR036890">
    <property type="entry name" value="HATPase_C_sf"/>
</dbReference>
<feature type="domain" description="HAMP" evidence="14">
    <location>
        <begin position="228"/>
        <end position="280"/>
    </location>
</feature>
<dbReference type="GeneID" id="92753076"/>
<evidence type="ECO:0000256" key="9">
    <source>
        <dbReference type="ARBA" id="ARBA00023012"/>
    </source>
</evidence>
<evidence type="ECO:0000256" key="4">
    <source>
        <dbReference type="ARBA" id="ARBA00022553"/>
    </source>
</evidence>
<evidence type="ECO:0000256" key="3">
    <source>
        <dbReference type="ARBA" id="ARBA00012438"/>
    </source>
</evidence>
<evidence type="ECO:0000313" key="16">
    <source>
        <dbReference type="Proteomes" id="UP001549307"/>
    </source>
</evidence>
<dbReference type="Gene3D" id="6.10.340.10">
    <property type="match status" value="1"/>
</dbReference>
<gene>
    <name evidence="15" type="ORF">ABIE37_002134</name>
</gene>
<evidence type="ECO:0000256" key="6">
    <source>
        <dbReference type="ARBA" id="ARBA00022692"/>
    </source>
</evidence>
<dbReference type="CDD" id="cd00082">
    <property type="entry name" value="HisKA"/>
    <property type="match status" value="1"/>
</dbReference>
<dbReference type="SMART" id="SM00388">
    <property type="entry name" value="HisKA"/>
    <property type="match status" value="1"/>
</dbReference>
<dbReference type="Pfam" id="PF02518">
    <property type="entry name" value="HATPase_c"/>
    <property type="match status" value="1"/>
</dbReference>
<dbReference type="Gene3D" id="1.10.287.130">
    <property type="match status" value="1"/>
</dbReference>
<keyword evidence="16" id="KW-1185">Reference proteome</keyword>
<feature type="transmembrane region" description="Helical" evidence="12">
    <location>
        <begin position="201"/>
        <end position="227"/>
    </location>
</feature>
<dbReference type="SMART" id="SM00387">
    <property type="entry name" value="HATPase_c"/>
    <property type="match status" value="1"/>
</dbReference>